<evidence type="ECO:0000313" key="3">
    <source>
        <dbReference type="Proteomes" id="UP000270296"/>
    </source>
</evidence>
<evidence type="ECO:0000313" key="2">
    <source>
        <dbReference type="EMBL" id="VDP14933.1"/>
    </source>
</evidence>
<dbReference type="Pfam" id="PF16206">
    <property type="entry name" value="Mon2_C"/>
    <property type="match status" value="2"/>
</dbReference>
<feature type="domain" description="Mon2 C-terminal" evidence="1">
    <location>
        <begin position="324"/>
        <end position="681"/>
    </location>
</feature>
<reference evidence="4" key="1">
    <citation type="submission" date="2016-06" db="UniProtKB">
        <authorList>
            <consortium name="WormBaseParasite"/>
        </authorList>
    </citation>
    <scope>IDENTIFICATION</scope>
</reference>
<name>A0A183IWH7_9BILA</name>
<reference evidence="2 3" key="2">
    <citation type="submission" date="2018-11" db="EMBL/GenBank/DDBJ databases">
        <authorList>
            <consortium name="Pathogen Informatics"/>
        </authorList>
    </citation>
    <scope>NUCLEOTIDE SEQUENCE [LARGE SCALE GENOMIC DNA]</scope>
</reference>
<sequence>MLLAACIDEGMTESILQQLATLIALACKAQVEEAREPMLSVLCNSLLPERVGVSIKGSSHSAQMHLREISKDAVNSLESKRPVASSVADFFRLLNIRPVVSDSLVINFVSTPAPSTTTVMNVVGNVSCIVDAMKNLILQTAYDIRMIVINICHLRHAEFREWGSIAITGIIKSAFNSDPVIVDNMVLRQSVINACLSLSDVQFDDVRIQQLQCVLSIMSNKDQNMYPDIWLPLIDIAGSVVSKDQCPNEALVRYGFQITQVIITDFLNCLDSECIYLLMGISTKYGNRQKDLNISLSAVGNLWNLSDFIFHNRESIRSTDSDSLNNLLLGLYTSLSELCTDLRPAIRKSAGQTLLSTLVSHGDLVEVRMWRSVFCSVLFPLLDKVKNLTFSASRVKTDTETIGGSNILVHHSRDTESKQWSETASQTLNNVIKVFLLKVPVLLALGYDCLIEDLCTLLHFIETFAVSDNTEIASAALRGFQDIVQSPALVSLADDAYVVAAEPSLSTGLKASKPCSNERTASCGGIGKPGGKAKLLDSIWQVWLRIAVSSTISDDDQASTFSNNPHMSSLTSEYFNLLLVLFTKIFKHCRAVMDMSDVFRVMSLFQTAIALPLIDDEASPLIASPLPDVARTQETALSCVQLFYQESSLPVSRLRSALPSVLNCLLEFFALSYKPVFAQSTKFVDSKDS</sequence>
<dbReference type="Proteomes" id="UP000270296">
    <property type="component" value="Unassembled WGS sequence"/>
</dbReference>
<feature type="domain" description="Mon2 C-terminal" evidence="1">
    <location>
        <begin position="264"/>
        <end position="317"/>
    </location>
</feature>
<keyword evidence="3" id="KW-1185">Reference proteome</keyword>
<dbReference type="OrthoDB" id="294853at2759"/>
<accession>A0A183IWH7</accession>
<dbReference type="AlphaFoldDB" id="A0A183IWH7"/>
<proteinExistence type="predicted"/>
<dbReference type="WBParaSite" id="SBAD_0000827001-mRNA-1">
    <property type="protein sequence ID" value="SBAD_0000827001-mRNA-1"/>
    <property type="gene ID" value="SBAD_0000827001"/>
</dbReference>
<protein>
    <submittedName>
        <fullName evidence="4">Mon2_C domain-containing protein</fullName>
    </submittedName>
</protein>
<evidence type="ECO:0000313" key="4">
    <source>
        <dbReference type="WBParaSite" id="SBAD_0000827001-mRNA-1"/>
    </source>
</evidence>
<organism evidence="4">
    <name type="scientific">Soboliphyme baturini</name>
    <dbReference type="NCBI Taxonomy" id="241478"/>
    <lineage>
        <taxon>Eukaryota</taxon>
        <taxon>Metazoa</taxon>
        <taxon>Ecdysozoa</taxon>
        <taxon>Nematoda</taxon>
        <taxon>Enoplea</taxon>
        <taxon>Dorylaimia</taxon>
        <taxon>Dioctophymatida</taxon>
        <taxon>Dioctophymatoidea</taxon>
        <taxon>Soboliphymatidae</taxon>
        <taxon>Soboliphyme</taxon>
    </lineage>
</organism>
<dbReference type="InterPro" id="IPR032817">
    <property type="entry name" value="Mon2_C"/>
</dbReference>
<evidence type="ECO:0000259" key="1">
    <source>
        <dbReference type="Pfam" id="PF16206"/>
    </source>
</evidence>
<dbReference type="EMBL" id="UZAM01011127">
    <property type="protein sequence ID" value="VDP14933.1"/>
    <property type="molecule type" value="Genomic_DNA"/>
</dbReference>
<gene>
    <name evidence="2" type="ORF">SBAD_LOCUS7974</name>
</gene>